<dbReference type="Gene3D" id="3.40.50.300">
    <property type="entry name" value="P-loop containing nucleotide triphosphate hydrolases"/>
    <property type="match status" value="2"/>
</dbReference>
<evidence type="ECO:0000256" key="6">
    <source>
        <dbReference type="ARBA" id="ARBA00022741"/>
    </source>
</evidence>
<feature type="domain" description="ABC transmembrane type-1" evidence="12">
    <location>
        <begin position="1"/>
        <end position="164"/>
    </location>
</feature>
<dbReference type="EMBL" id="CAJZBQ010000040">
    <property type="protein sequence ID" value="CAG9326281.1"/>
    <property type="molecule type" value="Genomic_DNA"/>
</dbReference>
<keyword evidence="3" id="KW-0813">Transport</keyword>
<protein>
    <submittedName>
        <fullName evidence="13">Uncharacterized protein</fullName>
    </submittedName>
</protein>
<evidence type="ECO:0000256" key="4">
    <source>
        <dbReference type="ARBA" id="ARBA00022692"/>
    </source>
</evidence>
<organism evidence="13 14">
    <name type="scientific">Blepharisma stoltei</name>
    <dbReference type="NCBI Taxonomy" id="1481888"/>
    <lineage>
        <taxon>Eukaryota</taxon>
        <taxon>Sar</taxon>
        <taxon>Alveolata</taxon>
        <taxon>Ciliophora</taxon>
        <taxon>Postciliodesmatophora</taxon>
        <taxon>Heterotrichea</taxon>
        <taxon>Heterotrichida</taxon>
        <taxon>Blepharismidae</taxon>
        <taxon>Blepharisma</taxon>
    </lineage>
</organism>
<evidence type="ECO:0000256" key="3">
    <source>
        <dbReference type="ARBA" id="ARBA00022448"/>
    </source>
</evidence>
<feature type="domain" description="ABC transmembrane type-1" evidence="12">
    <location>
        <begin position="507"/>
        <end position="764"/>
    </location>
</feature>
<dbReference type="FunFam" id="3.40.50.300:FF:000973">
    <property type="entry name" value="Multidrug resistance-associated protein 4"/>
    <property type="match status" value="1"/>
</dbReference>
<dbReference type="InterPro" id="IPR050173">
    <property type="entry name" value="ABC_transporter_C-like"/>
</dbReference>
<dbReference type="SUPFAM" id="SSF52540">
    <property type="entry name" value="P-loop containing nucleoside triphosphate hydrolases"/>
    <property type="match status" value="2"/>
</dbReference>
<evidence type="ECO:0000256" key="9">
    <source>
        <dbReference type="ARBA" id="ARBA00023136"/>
    </source>
</evidence>
<keyword evidence="4 10" id="KW-0812">Transmembrane</keyword>
<dbReference type="PROSITE" id="PS50929">
    <property type="entry name" value="ABC_TM1F"/>
    <property type="match status" value="2"/>
</dbReference>
<feature type="transmembrane region" description="Helical" evidence="10">
    <location>
        <begin position="149"/>
        <end position="174"/>
    </location>
</feature>
<dbReference type="InterPro" id="IPR017871">
    <property type="entry name" value="ABC_transporter-like_CS"/>
</dbReference>
<evidence type="ECO:0000256" key="2">
    <source>
        <dbReference type="ARBA" id="ARBA00009726"/>
    </source>
</evidence>
<feature type="transmembrane region" description="Helical" evidence="10">
    <location>
        <begin position="117"/>
        <end position="137"/>
    </location>
</feature>
<accession>A0AAU9JZD8</accession>
<evidence type="ECO:0000256" key="5">
    <source>
        <dbReference type="ARBA" id="ARBA00022737"/>
    </source>
</evidence>
<proteinExistence type="inferred from homology"/>
<dbReference type="InterPro" id="IPR003439">
    <property type="entry name" value="ABC_transporter-like_ATP-bd"/>
</dbReference>
<name>A0AAU9JZD8_9CILI</name>
<dbReference type="GO" id="GO:0016887">
    <property type="term" value="F:ATP hydrolysis activity"/>
    <property type="evidence" value="ECO:0007669"/>
    <property type="project" value="InterPro"/>
</dbReference>
<dbReference type="AlphaFoldDB" id="A0AAU9JZD8"/>
<dbReference type="InterPro" id="IPR044726">
    <property type="entry name" value="ABCC_6TM_D2"/>
</dbReference>
<sequence length="1069" mass="120385">MDGLASLTFLLSIPTFMIGAFFILGFYLGPAGIIGLLISIIHFPLVILLARWAGRFRVKVALFADSRIKMITNLIEGIRIVKLYGWEDPYLDRIYYKRTQEIKEALHKLKVHSLNKMAGPGGVGVVLLVTFIIYIYLGNTIEPGVTFSTVTILVIGHSLIADVGATAIILIYMLTVSMKRLTDFLMMKNKESIEFKENSNYEVCLENASFTWSEIKTYDTENFITSRNFITTSEDNLSCLNEINLKVKKGELLAVIGPVGCGKTSLLMGIMQEIALSSGKISLNGKVSYSGEDPWITPSTIRDNILMGLEYNETLYKSVIHACALEHDIESLAFGDNTVVGDRGITLSGGQKARVSLARAIYTNRDIMLLDDPLSAVDAEVSEHIFKHCIKEYLKEKTVILATHQIHYLAQADKILILDNGNQLFFGTYIELQGKEELKYIVGELLTKIDGDKNEIVEKRRDGIKEEAAIKDKLSIEEEEIENGSVPLSTYFKFWLFGFRTWLIFPVVISIVVASQTCYLMIMWWLALWAKESESEQKDPFYMWIYALIILSTYLLSYLKIYSLGFGLLLSAKKLHNAALESVTRTITSFFDKNPTGRMINRFSKDTLMMDELLAMLFIDFLSQSTALFGNIIVIAIIAPTNLAIISGFALYLFILVKKVVPVSKDLRKLDLIMKSPILSLSNSSVNGLTTIRALNLEQKFIKDMADAVSLSLRSFISYTIIRRFYQGYTELGATILNILNVVILVLYKDDISGSYAAMSISLIASSTNLVSHWGKSMVETENTMASPQRVMQYRKLPREGAYELDQRFSITKGKIEFSHLYMRYRENFPDVIKDLSFIIEAGLKVGIIGRTGAGKSSIMQVLFRLTDPSQGTIFIDGQDYKQAGFHQLRKQMSVIPQFPTIFMASFKDNLDPFHEHTEEEILSILKQTRLQDLVNSYAKGLDTMLVGEGGSLSAGQKQLVCLARALIRRNKIVMMDEATANVDPETDKFIQKKIKKLFKESTLLIVAHRLRTIIDTDKIIVMDKGTCKEIGTPYELGNKETSLFRKMIMFTGDQESEFLLSKIATKGK</sequence>
<dbReference type="InterPro" id="IPR003593">
    <property type="entry name" value="AAA+_ATPase"/>
</dbReference>
<dbReference type="GO" id="GO:0005524">
    <property type="term" value="F:ATP binding"/>
    <property type="evidence" value="ECO:0007669"/>
    <property type="project" value="UniProtKB-KW"/>
</dbReference>
<dbReference type="GO" id="GO:0016020">
    <property type="term" value="C:membrane"/>
    <property type="evidence" value="ECO:0007669"/>
    <property type="project" value="UniProtKB-SubCell"/>
</dbReference>
<feature type="transmembrane region" description="Helical" evidence="10">
    <location>
        <begin position="7"/>
        <end position="27"/>
    </location>
</feature>
<feature type="transmembrane region" description="Helical" evidence="10">
    <location>
        <begin position="502"/>
        <end position="529"/>
    </location>
</feature>
<evidence type="ECO:0000313" key="14">
    <source>
        <dbReference type="Proteomes" id="UP001162131"/>
    </source>
</evidence>
<evidence type="ECO:0000256" key="10">
    <source>
        <dbReference type="SAM" id="Phobius"/>
    </source>
</evidence>
<dbReference type="FunFam" id="3.40.50.300:FF:000163">
    <property type="entry name" value="Multidrug resistance-associated protein member 4"/>
    <property type="match status" value="1"/>
</dbReference>
<dbReference type="InterPro" id="IPR011527">
    <property type="entry name" value="ABC1_TM_dom"/>
</dbReference>
<keyword evidence="8 10" id="KW-1133">Transmembrane helix</keyword>
<reference evidence="13" key="1">
    <citation type="submission" date="2021-09" db="EMBL/GenBank/DDBJ databases">
        <authorList>
            <consortium name="AG Swart"/>
            <person name="Singh M."/>
            <person name="Singh A."/>
            <person name="Seah K."/>
            <person name="Emmerich C."/>
        </authorList>
    </citation>
    <scope>NUCLEOTIDE SEQUENCE</scope>
    <source>
        <strain evidence="13">ATCC30299</strain>
    </source>
</reference>
<dbReference type="Gene3D" id="1.20.1560.10">
    <property type="entry name" value="ABC transporter type 1, transmembrane domain"/>
    <property type="match status" value="2"/>
</dbReference>
<dbReference type="CDD" id="cd03250">
    <property type="entry name" value="ABCC_MRP_domain1"/>
    <property type="match status" value="1"/>
</dbReference>
<dbReference type="SUPFAM" id="SSF90123">
    <property type="entry name" value="ABC transporter transmembrane region"/>
    <property type="match status" value="2"/>
</dbReference>
<evidence type="ECO:0000313" key="13">
    <source>
        <dbReference type="EMBL" id="CAG9326281.1"/>
    </source>
</evidence>
<comment type="subcellular location">
    <subcellularLocation>
        <location evidence="1">Membrane</location>
        <topology evidence="1">Multi-pass membrane protein</topology>
    </subcellularLocation>
</comment>
<keyword evidence="6" id="KW-0547">Nucleotide-binding</keyword>
<keyword evidence="5" id="KW-0677">Repeat</keyword>
<dbReference type="PROSITE" id="PS50893">
    <property type="entry name" value="ABC_TRANSPORTER_2"/>
    <property type="match status" value="2"/>
</dbReference>
<keyword evidence="14" id="KW-1185">Reference proteome</keyword>
<feature type="transmembrane region" description="Helical" evidence="10">
    <location>
        <begin position="33"/>
        <end position="53"/>
    </location>
</feature>
<dbReference type="GO" id="GO:0140359">
    <property type="term" value="F:ABC-type transporter activity"/>
    <property type="evidence" value="ECO:0007669"/>
    <property type="project" value="InterPro"/>
</dbReference>
<evidence type="ECO:0000256" key="7">
    <source>
        <dbReference type="ARBA" id="ARBA00022840"/>
    </source>
</evidence>
<comment type="caution">
    <text evidence="13">The sequence shown here is derived from an EMBL/GenBank/DDBJ whole genome shotgun (WGS) entry which is preliminary data.</text>
</comment>
<comment type="similarity">
    <text evidence="2">Belongs to the ABC transporter superfamily. ABCC family. Conjugate transporter (TC 3.A.1.208) subfamily.</text>
</comment>
<dbReference type="Pfam" id="PF00005">
    <property type="entry name" value="ABC_tran"/>
    <property type="match status" value="2"/>
</dbReference>
<evidence type="ECO:0000256" key="8">
    <source>
        <dbReference type="ARBA" id="ARBA00022989"/>
    </source>
</evidence>
<evidence type="ECO:0000256" key="1">
    <source>
        <dbReference type="ARBA" id="ARBA00004141"/>
    </source>
</evidence>
<evidence type="ECO:0000259" key="11">
    <source>
        <dbReference type="PROSITE" id="PS50893"/>
    </source>
</evidence>
<feature type="domain" description="ABC transporter" evidence="11">
    <location>
        <begin position="224"/>
        <end position="445"/>
    </location>
</feature>
<feature type="domain" description="ABC transporter" evidence="11">
    <location>
        <begin position="816"/>
        <end position="1050"/>
    </location>
</feature>
<dbReference type="CDD" id="cd03244">
    <property type="entry name" value="ABCC_MRP_domain2"/>
    <property type="match status" value="1"/>
</dbReference>
<gene>
    <name evidence="13" type="ORF">BSTOLATCC_MIC40710</name>
</gene>
<dbReference type="InterPro" id="IPR036640">
    <property type="entry name" value="ABC1_TM_sf"/>
</dbReference>
<keyword evidence="9 10" id="KW-0472">Membrane</keyword>
<dbReference type="PANTHER" id="PTHR24223:SF456">
    <property type="entry name" value="MULTIDRUG RESISTANCE-ASSOCIATED PROTEIN LETHAL(2)03659"/>
    <property type="match status" value="1"/>
</dbReference>
<evidence type="ECO:0000259" key="12">
    <source>
        <dbReference type="PROSITE" id="PS50929"/>
    </source>
</evidence>
<dbReference type="Pfam" id="PF00664">
    <property type="entry name" value="ABC_membrane"/>
    <property type="match status" value="2"/>
</dbReference>
<dbReference type="Proteomes" id="UP001162131">
    <property type="component" value="Unassembled WGS sequence"/>
</dbReference>
<dbReference type="CDD" id="cd18580">
    <property type="entry name" value="ABC_6TM_ABCC_D2"/>
    <property type="match status" value="1"/>
</dbReference>
<feature type="transmembrane region" description="Helical" evidence="10">
    <location>
        <begin position="541"/>
        <end position="559"/>
    </location>
</feature>
<dbReference type="PROSITE" id="PS00211">
    <property type="entry name" value="ABC_TRANSPORTER_1"/>
    <property type="match status" value="2"/>
</dbReference>
<dbReference type="SMART" id="SM00382">
    <property type="entry name" value="AAA"/>
    <property type="match status" value="2"/>
</dbReference>
<dbReference type="PANTHER" id="PTHR24223">
    <property type="entry name" value="ATP-BINDING CASSETTE SUB-FAMILY C"/>
    <property type="match status" value="1"/>
</dbReference>
<keyword evidence="7" id="KW-0067">ATP-binding</keyword>
<dbReference type="InterPro" id="IPR027417">
    <property type="entry name" value="P-loop_NTPase"/>
</dbReference>